<dbReference type="PANTHER" id="PTHR43198">
    <property type="entry name" value="BIFUNCTIONAL TH2 PROTEIN"/>
    <property type="match status" value="1"/>
</dbReference>
<dbReference type="InterPro" id="IPR016084">
    <property type="entry name" value="Haem_Oase-like_multi-hlx"/>
</dbReference>
<evidence type="ECO:0000313" key="3">
    <source>
        <dbReference type="EMBL" id="PRW05947.1"/>
    </source>
</evidence>
<dbReference type="PANTHER" id="PTHR43198:SF2">
    <property type="entry name" value="SI:CH1073-67J19.1-RELATED"/>
    <property type="match status" value="1"/>
</dbReference>
<dbReference type="Gene3D" id="1.20.910.10">
    <property type="entry name" value="Heme oxygenase-like"/>
    <property type="match status" value="1"/>
</dbReference>
<protein>
    <submittedName>
        <fullName evidence="3">Thiaminase II</fullName>
    </submittedName>
</protein>
<dbReference type="Pfam" id="PF03070">
    <property type="entry name" value="TENA_THI-4"/>
    <property type="match status" value="1"/>
</dbReference>
<reference evidence="3 4" key="1">
    <citation type="journal article" date="2018" name="Plant J.">
        <title>Genome sequences of Chlorella sorokiniana UTEX 1602 and Micractinium conductrix SAG 241.80: implications to maltose excretion by a green alga.</title>
        <authorList>
            <person name="Arriola M.B."/>
            <person name="Velmurugan N."/>
            <person name="Zhang Y."/>
            <person name="Plunkett M.H."/>
            <person name="Hondzo H."/>
            <person name="Barney B.M."/>
        </authorList>
    </citation>
    <scope>NUCLEOTIDE SEQUENCE [LARGE SCALE GENOMIC DNA]</scope>
    <source>
        <strain evidence="4">UTEX 1602</strain>
    </source>
</reference>
<dbReference type="OrthoDB" id="37730at2759"/>
<accession>A0A2P6TBM5</accession>
<dbReference type="InterPro" id="IPR050967">
    <property type="entry name" value="Thiamine_Salvage_TenA"/>
</dbReference>
<sequence>MDGAPAAAGAATTDTAAAGVSPPAADLQPPSTVEAAFPGSFCAQLWHSTKDVYSSILAHPFLRGLVDGSLPEAAFRFYIAQDVLYLRQYGRSLALVASKAPRPEWAAFLCRCGLEALEVELGFHEEFLQHWGTDTAQETAGAAACPNSLLYTSWVTATVHERAFYEGLAAVLPCFVVYLEVGKALKQLGSPHPAYKAWIDKYGGPEFESAVLQTVRMVNEVAAELGDAQRERMRALFRQGCRLEYMFWDGAWLQQQWPV</sequence>
<comment type="caution">
    <text evidence="3">The sequence shown here is derived from an EMBL/GenBank/DDBJ whole genome shotgun (WGS) entry which is preliminary data.</text>
</comment>
<dbReference type="SUPFAM" id="SSF48613">
    <property type="entry name" value="Heme oxygenase-like"/>
    <property type="match status" value="1"/>
</dbReference>
<feature type="region of interest" description="Disordered" evidence="1">
    <location>
        <begin position="1"/>
        <end position="30"/>
    </location>
</feature>
<dbReference type="EMBL" id="LHPG02000027">
    <property type="protein sequence ID" value="PRW05947.1"/>
    <property type="molecule type" value="Genomic_DNA"/>
</dbReference>
<feature type="domain" description="Thiaminase-2/PQQC" evidence="2">
    <location>
        <begin position="50"/>
        <end position="252"/>
    </location>
</feature>
<dbReference type="GO" id="GO:0005829">
    <property type="term" value="C:cytosol"/>
    <property type="evidence" value="ECO:0007669"/>
    <property type="project" value="TreeGrafter"/>
</dbReference>
<proteinExistence type="predicted"/>
<gene>
    <name evidence="3" type="ORF">C2E21_9436</name>
</gene>
<dbReference type="AlphaFoldDB" id="A0A2P6TBM5"/>
<keyword evidence="4" id="KW-1185">Reference proteome</keyword>
<dbReference type="GO" id="GO:0006772">
    <property type="term" value="P:thiamine metabolic process"/>
    <property type="evidence" value="ECO:0007669"/>
    <property type="project" value="UniProtKB-ARBA"/>
</dbReference>
<dbReference type="STRING" id="3076.A0A2P6TBM5"/>
<dbReference type="Proteomes" id="UP000239899">
    <property type="component" value="Unassembled WGS sequence"/>
</dbReference>
<name>A0A2P6TBM5_CHLSO</name>
<feature type="compositionally biased region" description="Low complexity" evidence="1">
    <location>
        <begin position="1"/>
        <end position="19"/>
    </location>
</feature>
<organism evidence="3 4">
    <name type="scientific">Chlorella sorokiniana</name>
    <name type="common">Freshwater green alga</name>
    <dbReference type="NCBI Taxonomy" id="3076"/>
    <lineage>
        <taxon>Eukaryota</taxon>
        <taxon>Viridiplantae</taxon>
        <taxon>Chlorophyta</taxon>
        <taxon>core chlorophytes</taxon>
        <taxon>Trebouxiophyceae</taxon>
        <taxon>Chlorellales</taxon>
        <taxon>Chlorellaceae</taxon>
        <taxon>Chlorella clade</taxon>
        <taxon>Chlorella</taxon>
    </lineage>
</organism>
<evidence type="ECO:0000259" key="2">
    <source>
        <dbReference type="Pfam" id="PF03070"/>
    </source>
</evidence>
<dbReference type="InterPro" id="IPR004305">
    <property type="entry name" value="Thiaminase-2/PQQC"/>
</dbReference>
<evidence type="ECO:0000313" key="4">
    <source>
        <dbReference type="Proteomes" id="UP000239899"/>
    </source>
</evidence>
<evidence type="ECO:0000256" key="1">
    <source>
        <dbReference type="SAM" id="MobiDB-lite"/>
    </source>
</evidence>
<dbReference type="CDD" id="cd19365">
    <property type="entry name" value="TenA_C-like"/>
    <property type="match status" value="1"/>
</dbReference>